<dbReference type="Proteomes" id="UP000275078">
    <property type="component" value="Unassembled WGS sequence"/>
</dbReference>
<dbReference type="EMBL" id="ML119890">
    <property type="protein sequence ID" value="RPA71941.1"/>
    <property type="molecule type" value="Genomic_DNA"/>
</dbReference>
<accession>A0A3N4HI80</accession>
<feature type="region of interest" description="Disordered" evidence="1">
    <location>
        <begin position="380"/>
        <end position="414"/>
    </location>
</feature>
<organism evidence="2 3">
    <name type="scientific">Ascobolus immersus RN42</name>
    <dbReference type="NCBI Taxonomy" id="1160509"/>
    <lineage>
        <taxon>Eukaryota</taxon>
        <taxon>Fungi</taxon>
        <taxon>Dikarya</taxon>
        <taxon>Ascomycota</taxon>
        <taxon>Pezizomycotina</taxon>
        <taxon>Pezizomycetes</taxon>
        <taxon>Pezizales</taxon>
        <taxon>Ascobolaceae</taxon>
        <taxon>Ascobolus</taxon>
    </lineage>
</organism>
<evidence type="ECO:0000313" key="2">
    <source>
        <dbReference type="EMBL" id="RPA71941.1"/>
    </source>
</evidence>
<proteinExistence type="predicted"/>
<evidence type="ECO:0000313" key="3">
    <source>
        <dbReference type="Proteomes" id="UP000275078"/>
    </source>
</evidence>
<evidence type="ECO:0000256" key="1">
    <source>
        <dbReference type="SAM" id="MobiDB-lite"/>
    </source>
</evidence>
<dbReference type="AlphaFoldDB" id="A0A3N4HI80"/>
<protein>
    <submittedName>
        <fullName evidence="2">Uncharacterized protein</fullName>
    </submittedName>
</protein>
<reference evidence="2 3" key="1">
    <citation type="journal article" date="2018" name="Nat. Ecol. Evol.">
        <title>Pezizomycetes genomes reveal the molecular basis of ectomycorrhizal truffle lifestyle.</title>
        <authorList>
            <person name="Murat C."/>
            <person name="Payen T."/>
            <person name="Noel B."/>
            <person name="Kuo A."/>
            <person name="Morin E."/>
            <person name="Chen J."/>
            <person name="Kohler A."/>
            <person name="Krizsan K."/>
            <person name="Balestrini R."/>
            <person name="Da Silva C."/>
            <person name="Montanini B."/>
            <person name="Hainaut M."/>
            <person name="Levati E."/>
            <person name="Barry K.W."/>
            <person name="Belfiori B."/>
            <person name="Cichocki N."/>
            <person name="Clum A."/>
            <person name="Dockter R.B."/>
            <person name="Fauchery L."/>
            <person name="Guy J."/>
            <person name="Iotti M."/>
            <person name="Le Tacon F."/>
            <person name="Lindquist E.A."/>
            <person name="Lipzen A."/>
            <person name="Malagnac F."/>
            <person name="Mello A."/>
            <person name="Molinier V."/>
            <person name="Miyauchi S."/>
            <person name="Poulain J."/>
            <person name="Riccioni C."/>
            <person name="Rubini A."/>
            <person name="Sitrit Y."/>
            <person name="Splivallo R."/>
            <person name="Traeger S."/>
            <person name="Wang M."/>
            <person name="Zifcakova L."/>
            <person name="Wipf D."/>
            <person name="Zambonelli A."/>
            <person name="Paolocci F."/>
            <person name="Nowrousian M."/>
            <person name="Ottonello S."/>
            <person name="Baldrian P."/>
            <person name="Spatafora J.W."/>
            <person name="Henrissat B."/>
            <person name="Nagy L.G."/>
            <person name="Aury J.M."/>
            <person name="Wincker P."/>
            <person name="Grigoriev I.V."/>
            <person name="Bonfante P."/>
            <person name="Martin F.M."/>
        </authorList>
    </citation>
    <scope>NUCLEOTIDE SEQUENCE [LARGE SCALE GENOMIC DNA]</scope>
    <source>
        <strain evidence="2 3">RN42</strain>
    </source>
</reference>
<name>A0A3N4HI80_ASCIM</name>
<keyword evidence="3" id="KW-1185">Reference proteome</keyword>
<feature type="compositionally biased region" description="Acidic residues" evidence="1">
    <location>
        <begin position="389"/>
        <end position="414"/>
    </location>
</feature>
<gene>
    <name evidence="2" type="ORF">BJ508DRAFT_367532</name>
</gene>
<feature type="region of interest" description="Disordered" evidence="1">
    <location>
        <begin position="87"/>
        <end position="125"/>
    </location>
</feature>
<sequence length="414" mass="46041">MAVDRAQMHAAAHFKNSHTLLDHQSTPFKRHHHTTTSCFHPINSPFVTIHTSSTILRHTKCSPALSTWSLAALLVLPFRPDPEYERLTCGKPDTNLTTATSPHSRRTGVRDGNEGSGLGERGNGYKRRWNHTISAAIPTKIETFTMSMPPRTDRVNKKAYETTTIGEVTLHNGACILSYNEDNRLTIAVYNAFGPYHNPHLVPAIPDAPGDDPDDPSEPVFPIINLPPANANNRLWSTVPRAKDALVAPNSPRNLFQLVSKSLEEWLIWAEFMGYPWRAYRHRITGHTMTVHYARAKYVVLIGVASRVPPQLLFGPTNASQQAALDALEEQIITEGLVNAPFAHNIAQLPEDFLAAEMEEVEQMLAEGYKFDDQGEVIEVPAGRVVDNEREDTDMEEDEGNGDEDSDGGDEVKE</sequence>